<dbReference type="InterPro" id="IPR044494">
    <property type="entry name" value="AKR3C2/3"/>
</dbReference>
<reference evidence="4" key="1">
    <citation type="submission" date="2023-06" db="EMBL/GenBank/DDBJ databases">
        <title>Genome-scale phylogeny and comparative genomics of the fungal order Sordariales.</title>
        <authorList>
            <consortium name="Lawrence Berkeley National Laboratory"/>
            <person name="Hensen N."/>
            <person name="Bonometti L."/>
            <person name="Westerberg I."/>
            <person name="Brannstrom I.O."/>
            <person name="Guillou S."/>
            <person name="Cros-Aarteil S."/>
            <person name="Calhoun S."/>
            <person name="Haridas S."/>
            <person name="Kuo A."/>
            <person name="Mondo S."/>
            <person name="Pangilinan J."/>
            <person name="Riley R."/>
            <person name="LaButti K."/>
            <person name="Andreopoulos B."/>
            <person name="Lipzen A."/>
            <person name="Chen C."/>
            <person name="Yanf M."/>
            <person name="Daum C."/>
            <person name="Ng V."/>
            <person name="Clum A."/>
            <person name="Steindorff A."/>
            <person name="Ohm R."/>
            <person name="Martin F."/>
            <person name="Silar P."/>
            <person name="Natvig D."/>
            <person name="Lalanne C."/>
            <person name="Gautier V."/>
            <person name="Ament-velasquez S.L."/>
            <person name="Kruys A."/>
            <person name="Hutchinson M.I."/>
            <person name="Powell A.J."/>
            <person name="Barry K."/>
            <person name="Miller A.N."/>
            <person name="Grigoriev I.V."/>
            <person name="Debuchy R."/>
            <person name="Gladieux P."/>
            <person name="Thoren M.H."/>
            <person name="Johannesson H."/>
        </authorList>
    </citation>
    <scope>NUCLEOTIDE SEQUENCE</scope>
    <source>
        <strain evidence="4">SMH3391-2</strain>
    </source>
</reference>
<dbReference type="SUPFAM" id="SSF51430">
    <property type="entry name" value="NAD(P)-linked oxidoreductase"/>
    <property type="match status" value="1"/>
</dbReference>
<proteinExistence type="predicted"/>
<gene>
    <name evidence="4" type="ORF">B0T17DRAFT_513584</name>
</gene>
<dbReference type="CDD" id="cd19120">
    <property type="entry name" value="AKR_AKR3C2-3"/>
    <property type="match status" value="1"/>
</dbReference>
<dbReference type="InterPro" id="IPR020471">
    <property type="entry name" value="AKR"/>
</dbReference>
<evidence type="ECO:0000256" key="1">
    <source>
        <dbReference type="ARBA" id="ARBA00023002"/>
    </source>
</evidence>
<dbReference type="GO" id="GO:0016616">
    <property type="term" value="F:oxidoreductase activity, acting on the CH-OH group of donors, NAD or NADP as acceptor"/>
    <property type="evidence" value="ECO:0007669"/>
    <property type="project" value="UniProtKB-ARBA"/>
</dbReference>
<dbReference type="FunFam" id="3.20.20.100:FF:000002">
    <property type="entry name" value="2,5-diketo-D-gluconic acid reductase A"/>
    <property type="match status" value="1"/>
</dbReference>
<keyword evidence="1" id="KW-0560">Oxidoreductase</keyword>
<evidence type="ECO:0000256" key="2">
    <source>
        <dbReference type="SAM" id="MobiDB-lite"/>
    </source>
</evidence>
<evidence type="ECO:0000259" key="3">
    <source>
        <dbReference type="Pfam" id="PF00248"/>
    </source>
</evidence>
<feature type="domain" description="NADP-dependent oxidoreductase" evidence="3">
    <location>
        <begin position="93"/>
        <end position="352"/>
    </location>
</feature>
<dbReference type="EMBL" id="JAULSR010000001">
    <property type="protein sequence ID" value="KAK0634532.1"/>
    <property type="molecule type" value="Genomic_DNA"/>
</dbReference>
<accession>A0AA39XIA5</accession>
<dbReference type="InterPro" id="IPR023210">
    <property type="entry name" value="NADP_OxRdtase_dom"/>
</dbReference>
<dbReference type="Gene3D" id="3.20.20.100">
    <property type="entry name" value="NADP-dependent oxidoreductase domain"/>
    <property type="match status" value="1"/>
</dbReference>
<dbReference type="PANTHER" id="PTHR11732">
    <property type="entry name" value="ALDO/KETO REDUCTASE"/>
    <property type="match status" value="1"/>
</dbReference>
<protein>
    <submittedName>
        <fullName evidence="4">NADP-dependent oxidoreductase domain-containing protein</fullName>
    </submittedName>
</protein>
<dbReference type="Pfam" id="PF00248">
    <property type="entry name" value="Aldo_ket_red"/>
    <property type="match status" value="1"/>
</dbReference>
<dbReference type="GO" id="GO:0016652">
    <property type="term" value="F:oxidoreductase activity, acting on NAD(P)H as acceptor"/>
    <property type="evidence" value="ECO:0007669"/>
    <property type="project" value="InterPro"/>
</dbReference>
<dbReference type="InterPro" id="IPR018170">
    <property type="entry name" value="Aldo/ket_reductase_CS"/>
</dbReference>
<dbReference type="PRINTS" id="PR00069">
    <property type="entry name" value="ALDKETRDTASE"/>
</dbReference>
<dbReference type="Proteomes" id="UP001174934">
    <property type="component" value="Unassembled WGS sequence"/>
</dbReference>
<name>A0AA39XIA5_9PEZI</name>
<evidence type="ECO:0000313" key="5">
    <source>
        <dbReference type="Proteomes" id="UP001174934"/>
    </source>
</evidence>
<feature type="region of interest" description="Disordered" evidence="2">
    <location>
        <begin position="17"/>
        <end position="58"/>
    </location>
</feature>
<sequence length="372" mass="40579">MRVPSLPRRRLLPLPLNLSRSQPRSTTIHLDRHNPFPLNSSTSSPSSSPNPPKMNSILSAFAPDAAGSAPKQQSFLPSLTLNDSHEIPMLGYGLGTANYKSGKTPAFSPKIVADTVAALKAGYYHLDGAEGYGNEEELGAAIAESKLARSALFVTTKTSCRPGETVEQAFSRSLAKLKLDYVDLYLIHSPFFAKSPAELQAKWAEMEAIHQSGRARSIGVSNYLQEHLEPVLATARTPPAVNQIEYHPYLQHGATATTGDLVEYHRANNIALEAYGPLTAITKAAGGPVDEIYADLAKKYGVSPAEVALRWCLDQGIVALTTSGNEQRLQTYVHKLPLFKLTPSEVERISEAGKQKHYRGFWTAKFAADDRR</sequence>
<dbReference type="AlphaFoldDB" id="A0AA39XIA5"/>
<dbReference type="PROSITE" id="PS00062">
    <property type="entry name" value="ALDOKETO_REDUCTASE_2"/>
    <property type="match status" value="1"/>
</dbReference>
<comment type="caution">
    <text evidence="4">The sequence shown here is derived from an EMBL/GenBank/DDBJ whole genome shotgun (WGS) entry which is preliminary data.</text>
</comment>
<feature type="compositionally biased region" description="Low complexity" evidence="2">
    <location>
        <begin position="35"/>
        <end position="47"/>
    </location>
</feature>
<evidence type="ECO:0000313" key="4">
    <source>
        <dbReference type="EMBL" id="KAK0634532.1"/>
    </source>
</evidence>
<dbReference type="InterPro" id="IPR036812">
    <property type="entry name" value="NAD(P)_OxRdtase_dom_sf"/>
</dbReference>
<organism evidence="4 5">
    <name type="scientific">Bombardia bombarda</name>
    <dbReference type="NCBI Taxonomy" id="252184"/>
    <lineage>
        <taxon>Eukaryota</taxon>
        <taxon>Fungi</taxon>
        <taxon>Dikarya</taxon>
        <taxon>Ascomycota</taxon>
        <taxon>Pezizomycotina</taxon>
        <taxon>Sordariomycetes</taxon>
        <taxon>Sordariomycetidae</taxon>
        <taxon>Sordariales</taxon>
        <taxon>Lasiosphaeriaceae</taxon>
        <taxon>Bombardia</taxon>
    </lineage>
</organism>
<keyword evidence="5" id="KW-1185">Reference proteome</keyword>